<comment type="similarity">
    <text evidence="2">Belongs to the TraY family.</text>
</comment>
<dbReference type="AlphaFoldDB" id="A0ABD7ST18"/>
<dbReference type="Pfam" id="PF05509">
    <property type="entry name" value="TraY"/>
    <property type="match status" value="1"/>
</dbReference>
<evidence type="ECO:0000313" key="8">
    <source>
        <dbReference type="Proteomes" id="UP000323819"/>
    </source>
</evidence>
<proteinExistence type="inferred from homology"/>
<evidence type="ECO:0000256" key="5">
    <source>
        <dbReference type="ARBA" id="ARBA00022971"/>
    </source>
</evidence>
<dbReference type="EMBL" id="VSIJ01000002">
    <property type="protein sequence ID" value="TXX67471.1"/>
    <property type="molecule type" value="Genomic_DNA"/>
</dbReference>
<evidence type="ECO:0000256" key="2">
    <source>
        <dbReference type="ARBA" id="ARBA00007183"/>
    </source>
</evidence>
<keyword evidence="6" id="KW-0238">DNA-binding</keyword>
<dbReference type="Proteomes" id="UP000323819">
    <property type="component" value="Unassembled WGS sequence"/>
</dbReference>
<evidence type="ECO:0000313" key="7">
    <source>
        <dbReference type="EMBL" id="TXX67471.1"/>
    </source>
</evidence>
<evidence type="ECO:0000256" key="6">
    <source>
        <dbReference type="ARBA" id="ARBA00023125"/>
    </source>
</evidence>
<keyword evidence="5" id="KW-0184">Conjugation</keyword>
<dbReference type="GO" id="GO:0003677">
    <property type="term" value="F:DNA binding"/>
    <property type="evidence" value="ECO:0007669"/>
    <property type="project" value="UniProtKB-KW"/>
</dbReference>
<sequence length="60" mass="6870">MKSKNTVSIHFELDTNTNSKLTASAKKNGRSKRKEASISLKLFFDLSDEQRKKLLSQELK</sequence>
<reference evidence="7 8" key="1">
    <citation type="submission" date="2019-06" db="EMBL/GenBank/DDBJ databases">
        <title>Vibrio cholerae phylogeny based on whole-genome sequencing reveals genetic diversity and population strucutre.</title>
        <authorList>
            <person name="Zhiqiu Y."/>
            <person name="Bin L."/>
            <person name="Lingyan J."/>
        </authorList>
    </citation>
    <scope>NUCLEOTIDE SEQUENCE [LARGE SCALE GENOMIC DNA]</scope>
    <source>
        <strain evidence="7 8">N2814</strain>
    </source>
</reference>
<gene>
    <name evidence="7" type="ORF">FXF03_00440</name>
</gene>
<keyword evidence="4" id="KW-0963">Cytoplasm</keyword>
<evidence type="ECO:0000256" key="1">
    <source>
        <dbReference type="ARBA" id="ARBA00004496"/>
    </source>
</evidence>
<evidence type="ECO:0000256" key="3">
    <source>
        <dbReference type="ARBA" id="ARBA00020541"/>
    </source>
</evidence>
<name>A0ABD7ST18_VIBCL</name>
<organism evidence="7 8">
    <name type="scientific">Vibrio cholerae</name>
    <dbReference type="NCBI Taxonomy" id="666"/>
    <lineage>
        <taxon>Bacteria</taxon>
        <taxon>Pseudomonadati</taxon>
        <taxon>Pseudomonadota</taxon>
        <taxon>Gammaproteobacteria</taxon>
        <taxon>Vibrionales</taxon>
        <taxon>Vibrionaceae</taxon>
        <taxon>Vibrio</taxon>
    </lineage>
</organism>
<protein>
    <recommendedName>
        <fullName evidence="3">Relaxosome protein TraY</fullName>
    </recommendedName>
</protein>
<dbReference type="GO" id="GO:0005737">
    <property type="term" value="C:cytoplasm"/>
    <property type="evidence" value="ECO:0007669"/>
    <property type="project" value="UniProtKB-SubCell"/>
</dbReference>
<dbReference type="RefSeq" id="WP_148521203.1">
    <property type="nucleotide sequence ID" value="NZ_JACYSN010000019.1"/>
</dbReference>
<comment type="subcellular location">
    <subcellularLocation>
        <location evidence="1">Cytoplasm</location>
    </subcellularLocation>
</comment>
<comment type="caution">
    <text evidence="7">The sequence shown here is derived from an EMBL/GenBank/DDBJ whole genome shotgun (WGS) entry which is preliminary data.</text>
</comment>
<evidence type="ECO:0000256" key="4">
    <source>
        <dbReference type="ARBA" id="ARBA00022490"/>
    </source>
</evidence>
<accession>A0ABD7ST18</accession>
<dbReference type="InterPro" id="IPR008876">
    <property type="entry name" value="TraY"/>
</dbReference>